<accession>A0A8J6LGC9</accession>
<feature type="compositionally biased region" description="Basic and acidic residues" evidence="1">
    <location>
        <begin position="253"/>
        <end position="262"/>
    </location>
</feature>
<organism evidence="2 3">
    <name type="scientific">Tenebrio molitor</name>
    <name type="common">Yellow mealworm beetle</name>
    <dbReference type="NCBI Taxonomy" id="7067"/>
    <lineage>
        <taxon>Eukaryota</taxon>
        <taxon>Metazoa</taxon>
        <taxon>Ecdysozoa</taxon>
        <taxon>Arthropoda</taxon>
        <taxon>Hexapoda</taxon>
        <taxon>Insecta</taxon>
        <taxon>Pterygota</taxon>
        <taxon>Neoptera</taxon>
        <taxon>Endopterygota</taxon>
        <taxon>Coleoptera</taxon>
        <taxon>Polyphaga</taxon>
        <taxon>Cucujiformia</taxon>
        <taxon>Tenebrionidae</taxon>
        <taxon>Tenebrio</taxon>
    </lineage>
</organism>
<sequence length="304" mass="34677">MIRAKNVIIYGVPESSGTAEQRQTKDAAEIGKIISAITPEAIPQKIIRTGKPNSSNTRPLKNNIHTKYTTFNSSKPWINDDLLQLIKHKRQLWNKFKKSHAQQDYDIHRHFSNAVSANLHKARQAYEENLSTDPKKIYKYIRRSLNTKVSVPQLRNDDGSLCFDNNKTANIFAKYFAGVFTTDPHGYRVNSQPEVMLPQISSVIENVQFTEEKIKNWICSLKSTSSPGPDGHQAPPGPSEHQLGTQPPSEPTKAQDQDRDQDPDQGQDQNPELYRVSTLKVEHRQLTLCIQFIDIMPLFRYIKN</sequence>
<dbReference type="PANTHER" id="PTHR33395:SF22">
    <property type="entry name" value="REVERSE TRANSCRIPTASE DOMAIN-CONTAINING PROTEIN"/>
    <property type="match status" value="1"/>
</dbReference>
<proteinExistence type="predicted"/>
<comment type="caution">
    <text evidence="2">The sequence shown here is derived from an EMBL/GenBank/DDBJ whole genome shotgun (WGS) entry which is preliminary data.</text>
</comment>
<gene>
    <name evidence="2" type="ORF">GEV33_002046</name>
</gene>
<reference evidence="2" key="1">
    <citation type="journal article" date="2020" name="J Insects Food Feed">
        <title>The yellow mealworm (Tenebrio molitor) genome: a resource for the emerging insects as food and feed industry.</title>
        <authorList>
            <person name="Eriksson T."/>
            <person name="Andere A."/>
            <person name="Kelstrup H."/>
            <person name="Emery V."/>
            <person name="Picard C."/>
        </authorList>
    </citation>
    <scope>NUCLEOTIDE SEQUENCE</scope>
    <source>
        <strain evidence="2">Stoneville</strain>
        <tissue evidence="2">Whole head</tissue>
    </source>
</reference>
<dbReference type="EMBL" id="JABDTM020010937">
    <property type="protein sequence ID" value="KAH0820745.1"/>
    <property type="molecule type" value="Genomic_DNA"/>
</dbReference>
<reference evidence="2" key="2">
    <citation type="submission" date="2021-08" db="EMBL/GenBank/DDBJ databases">
        <authorList>
            <person name="Eriksson T."/>
        </authorList>
    </citation>
    <scope>NUCLEOTIDE SEQUENCE</scope>
    <source>
        <strain evidence="2">Stoneville</strain>
        <tissue evidence="2">Whole head</tissue>
    </source>
</reference>
<dbReference type="PANTHER" id="PTHR33395">
    <property type="entry name" value="TRANSCRIPTASE, PUTATIVE-RELATED-RELATED"/>
    <property type="match status" value="1"/>
</dbReference>
<dbReference type="Proteomes" id="UP000719412">
    <property type="component" value="Unassembled WGS sequence"/>
</dbReference>
<keyword evidence="3" id="KW-1185">Reference proteome</keyword>
<dbReference type="AlphaFoldDB" id="A0A8J6LGC9"/>
<feature type="region of interest" description="Disordered" evidence="1">
    <location>
        <begin position="221"/>
        <end position="273"/>
    </location>
</feature>
<evidence type="ECO:0000313" key="3">
    <source>
        <dbReference type="Proteomes" id="UP000719412"/>
    </source>
</evidence>
<evidence type="ECO:0000256" key="1">
    <source>
        <dbReference type="SAM" id="MobiDB-lite"/>
    </source>
</evidence>
<name>A0A8J6LGC9_TENMO</name>
<protein>
    <submittedName>
        <fullName evidence="2">Uncharacterized protein</fullName>
    </submittedName>
</protein>
<evidence type="ECO:0000313" key="2">
    <source>
        <dbReference type="EMBL" id="KAH0820745.1"/>
    </source>
</evidence>